<feature type="domain" description="Radical SAM core" evidence="7">
    <location>
        <begin position="172"/>
        <end position="398"/>
    </location>
</feature>
<dbReference type="InterPro" id="IPR036724">
    <property type="entry name" value="Cobalamin-bd_sf"/>
</dbReference>
<dbReference type="Gene3D" id="3.40.50.280">
    <property type="entry name" value="Cobalamin-binding domain"/>
    <property type="match status" value="1"/>
</dbReference>
<proteinExistence type="predicted"/>
<dbReference type="Pfam" id="PF02310">
    <property type="entry name" value="B12-binding"/>
    <property type="match status" value="1"/>
</dbReference>
<feature type="domain" description="B12-binding" evidence="6">
    <location>
        <begin position="1"/>
        <end position="132"/>
    </location>
</feature>
<dbReference type="InterPro" id="IPR058240">
    <property type="entry name" value="rSAM_sf"/>
</dbReference>
<dbReference type="SFLD" id="SFLDG01123">
    <property type="entry name" value="methyltransferase_(Class_B)"/>
    <property type="match status" value="1"/>
</dbReference>
<dbReference type="CDD" id="cd02068">
    <property type="entry name" value="radical_SAM_B12_BD"/>
    <property type="match status" value="1"/>
</dbReference>
<gene>
    <name evidence="8" type="ORF">GLW05_14375</name>
</gene>
<dbReference type="GO" id="GO:0005829">
    <property type="term" value="C:cytosol"/>
    <property type="evidence" value="ECO:0007669"/>
    <property type="project" value="TreeGrafter"/>
</dbReference>
<evidence type="ECO:0000256" key="4">
    <source>
        <dbReference type="ARBA" id="ARBA00023004"/>
    </source>
</evidence>
<dbReference type="Proteomes" id="UP000468638">
    <property type="component" value="Unassembled WGS sequence"/>
</dbReference>
<dbReference type="SUPFAM" id="SSF52242">
    <property type="entry name" value="Cobalamin (vitamin B12)-binding domain"/>
    <property type="match status" value="1"/>
</dbReference>
<dbReference type="InterPro" id="IPR034466">
    <property type="entry name" value="Methyltransferase_Class_B"/>
</dbReference>
<dbReference type="PANTHER" id="PTHR43409:SF16">
    <property type="entry name" value="SLR0320 PROTEIN"/>
    <property type="match status" value="1"/>
</dbReference>
<dbReference type="GO" id="GO:0051539">
    <property type="term" value="F:4 iron, 4 sulfur cluster binding"/>
    <property type="evidence" value="ECO:0007669"/>
    <property type="project" value="UniProtKB-KW"/>
</dbReference>
<dbReference type="PANTHER" id="PTHR43409">
    <property type="entry name" value="ANAEROBIC MAGNESIUM-PROTOPORPHYRIN IX MONOMETHYL ESTER CYCLASE-RELATED"/>
    <property type="match status" value="1"/>
</dbReference>
<dbReference type="PROSITE" id="PS51918">
    <property type="entry name" value="RADICAL_SAM"/>
    <property type="match status" value="1"/>
</dbReference>
<evidence type="ECO:0000256" key="5">
    <source>
        <dbReference type="ARBA" id="ARBA00023014"/>
    </source>
</evidence>
<accession>A0A6I4ZXH1</accession>
<dbReference type="SMART" id="SM00729">
    <property type="entry name" value="Elp3"/>
    <property type="match status" value="1"/>
</dbReference>
<reference evidence="8 9" key="1">
    <citation type="submission" date="2019-11" db="EMBL/GenBank/DDBJ databases">
        <title>Genome sequences of 17 halophilic strains isolated from different environments.</title>
        <authorList>
            <person name="Furrow R.E."/>
        </authorList>
    </citation>
    <scope>NUCLEOTIDE SEQUENCE [LARGE SCALE GENOMIC DNA]</scope>
    <source>
        <strain evidence="8 9">22514_16_FS</strain>
    </source>
</reference>
<dbReference type="CDD" id="cd01335">
    <property type="entry name" value="Radical_SAM"/>
    <property type="match status" value="1"/>
</dbReference>
<dbReference type="EMBL" id="WMEQ01000011">
    <property type="protein sequence ID" value="MYL34778.1"/>
    <property type="molecule type" value="Genomic_DNA"/>
</dbReference>
<organism evidence="8 9">
    <name type="scientific">Pontibacillus yanchengensis</name>
    <dbReference type="NCBI Taxonomy" id="462910"/>
    <lineage>
        <taxon>Bacteria</taxon>
        <taxon>Bacillati</taxon>
        <taxon>Bacillota</taxon>
        <taxon>Bacilli</taxon>
        <taxon>Bacillales</taxon>
        <taxon>Bacillaceae</taxon>
        <taxon>Pontibacillus</taxon>
    </lineage>
</organism>
<dbReference type="OrthoDB" id="9801424at2"/>
<evidence type="ECO:0000256" key="2">
    <source>
        <dbReference type="ARBA" id="ARBA00022691"/>
    </source>
</evidence>
<dbReference type="GO" id="GO:0031419">
    <property type="term" value="F:cobalamin binding"/>
    <property type="evidence" value="ECO:0007669"/>
    <property type="project" value="InterPro"/>
</dbReference>
<dbReference type="RefSeq" id="WP_160847029.1">
    <property type="nucleotide sequence ID" value="NZ_WMEQ01000011.1"/>
</dbReference>
<protein>
    <submittedName>
        <fullName evidence="8">DUF4080 domain-containing protein</fullName>
    </submittedName>
</protein>
<dbReference type="InterPro" id="IPR023404">
    <property type="entry name" value="rSAM_horseshoe"/>
</dbReference>
<dbReference type="Pfam" id="PF04055">
    <property type="entry name" value="Radical_SAM"/>
    <property type="match status" value="1"/>
</dbReference>
<dbReference type="SFLD" id="SFLDG01082">
    <property type="entry name" value="B12-binding_domain_containing"/>
    <property type="match status" value="1"/>
</dbReference>
<sequence length="579" mass="68156">MRTVVSTLNAKYIHTSLALRYLKAASSDFEVNIQEFTINDPSLEIAGTLYDLHPDVIGFSCYIWNIEETIPVISILKKIHPEVRIILGGPEVTYDSEYWLDRIPEVDIIVRGEGEQTFNKLLSAIQNKQSLASLNGITYRDKQGVIQSNPNAPKFPLNEIPSPFRFKEDVPELSKRVTYVETSRGCPFTCQFCLSSIEFGVRYFDIDRMKDELSYLMDHGAKTIKFLDRTFNINRKYAFEMFDFLIKHHRAGVVFQFEITADIMRPEVLDFINENAPEGLFRFEIGVQSTNDHTNELIKRKQNFNKLTRTITMVKNGGKVVQHLDLIAGLPEEDYQSFRQTFNDVFAMRPEELQLGFLKMLRGTGLRENAHQWGYRYMEHAPYEMLSNHALSFSKVIKIKRVEDILEKFWNKHFMDNTVNYIVEHIFETPFDFFQLFGEYWHHQKWNKIGHQLTDLFNRLHEFIQVHAPSQVDIVEGLMNMDYYMNFRQKPRKSWKPRGIEHQEKQKIYEYVWKHYNFSEQGYTKKDLHKHTMIDLISFDMDQYLQNGSIQEIPSLLIAIYSPEGREVEFKKGNYPISS</sequence>
<dbReference type="Pfam" id="PF13311">
    <property type="entry name" value="DUF4080"/>
    <property type="match status" value="1"/>
</dbReference>
<evidence type="ECO:0000256" key="1">
    <source>
        <dbReference type="ARBA" id="ARBA00001966"/>
    </source>
</evidence>
<evidence type="ECO:0000313" key="9">
    <source>
        <dbReference type="Proteomes" id="UP000468638"/>
    </source>
</evidence>
<dbReference type="PROSITE" id="PS51332">
    <property type="entry name" value="B12_BINDING"/>
    <property type="match status" value="1"/>
</dbReference>
<dbReference type="SFLD" id="SFLDS00029">
    <property type="entry name" value="Radical_SAM"/>
    <property type="match status" value="1"/>
</dbReference>
<evidence type="ECO:0000256" key="3">
    <source>
        <dbReference type="ARBA" id="ARBA00022723"/>
    </source>
</evidence>
<keyword evidence="3" id="KW-0479">Metal-binding</keyword>
<keyword evidence="5" id="KW-0411">Iron-sulfur</keyword>
<dbReference type="InterPro" id="IPR006158">
    <property type="entry name" value="Cobalamin-bd"/>
</dbReference>
<dbReference type="GO" id="GO:0046872">
    <property type="term" value="F:metal ion binding"/>
    <property type="evidence" value="ECO:0007669"/>
    <property type="project" value="UniProtKB-KW"/>
</dbReference>
<dbReference type="Gene3D" id="3.80.30.20">
    <property type="entry name" value="tm_1862 like domain"/>
    <property type="match status" value="1"/>
</dbReference>
<evidence type="ECO:0000259" key="7">
    <source>
        <dbReference type="PROSITE" id="PS51918"/>
    </source>
</evidence>
<dbReference type="InterPro" id="IPR007197">
    <property type="entry name" value="rSAM"/>
</dbReference>
<comment type="cofactor">
    <cofactor evidence="1">
        <name>[4Fe-4S] cluster</name>
        <dbReference type="ChEBI" id="CHEBI:49883"/>
    </cofactor>
</comment>
<dbReference type="AlphaFoldDB" id="A0A6I4ZXH1"/>
<dbReference type="InterPro" id="IPR025288">
    <property type="entry name" value="DUF4080"/>
</dbReference>
<dbReference type="GO" id="GO:0003824">
    <property type="term" value="F:catalytic activity"/>
    <property type="evidence" value="ECO:0007669"/>
    <property type="project" value="InterPro"/>
</dbReference>
<evidence type="ECO:0000259" key="6">
    <source>
        <dbReference type="PROSITE" id="PS51332"/>
    </source>
</evidence>
<keyword evidence="4" id="KW-0408">Iron</keyword>
<dbReference type="InterPro" id="IPR006638">
    <property type="entry name" value="Elp3/MiaA/NifB-like_rSAM"/>
</dbReference>
<dbReference type="InterPro" id="IPR051198">
    <property type="entry name" value="BchE-like"/>
</dbReference>
<evidence type="ECO:0000313" key="8">
    <source>
        <dbReference type="EMBL" id="MYL34778.1"/>
    </source>
</evidence>
<dbReference type="SUPFAM" id="SSF102114">
    <property type="entry name" value="Radical SAM enzymes"/>
    <property type="match status" value="1"/>
</dbReference>
<comment type="caution">
    <text evidence="8">The sequence shown here is derived from an EMBL/GenBank/DDBJ whole genome shotgun (WGS) entry which is preliminary data.</text>
</comment>
<keyword evidence="2" id="KW-0949">S-adenosyl-L-methionine</keyword>
<name>A0A6I4ZXH1_9BACI</name>